<keyword evidence="3" id="KW-0479">Metal-binding</keyword>
<reference evidence="8" key="1">
    <citation type="journal article" date="2019" name="Int. J. Syst. Evol. Microbiol.">
        <title>The Global Catalogue of Microorganisms (GCM) 10K type strain sequencing project: providing services to taxonomists for standard genome sequencing and annotation.</title>
        <authorList>
            <consortium name="The Broad Institute Genomics Platform"/>
            <consortium name="The Broad Institute Genome Sequencing Center for Infectious Disease"/>
            <person name="Wu L."/>
            <person name="Ma J."/>
        </authorList>
    </citation>
    <scope>NUCLEOTIDE SEQUENCE [LARGE SCALE GENOMIC DNA]</scope>
    <source>
        <strain evidence="8">CCM 8951</strain>
    </source>
</reference>
<dbReference type="EMBL" id="JBHTOF010000102">
    <property type="protein sequence ID" value="MFD1466425.1"/>
    <property type="molecule type" value="Genomic_DNA"/>
</dbReference>
<dbReference type="PIRSF" id="PIRSF021439">
    <property type="entry name" value="DUF972"/>
    <property type="match status" value="1"/>
</dbReference>
<keyword evidence="5" id="KW-0236">DNA replication inhibitor</keyword>
<organism evidence="7 8">
    <name type="scientific">Lapidilactobacillus mulanensis</name>
    <dbReference type="NCBI Taxonomy" id="2485999"/>
    <lineage>
        <taxon>Bacteria</taxon>
        <taxon>Bacillati</taxon>
        <taxon>Bacillota</taxon>
        <taxon>Bacilli</taxon>
        <taxon>Lactobacillales</taxon>
        <taxon>Lactobacillaceae</taxon>
        <taxon>Lapidilactobacillus</taxon>
    </lineage>
</organism>
<proteinExistence type="predicted"/>
<dbReference type="Proteomes" id="UP001597244">
    <property type="component" value="Unassembled WGS sequence"/>
</dbReference>
<dbReference type="InterPro" id="IPR010377">
    <property type="entry name" value="YabA"/>
</dbReference>
<evidence type="ECO:0000313" key="7">
    <source>
        <dbReference type="EMBL" id="MFD1466425.1"/>
    </source>
</evidence>
<evidence type="ECO:0000256" key="3">
    <source>
        <dbReference type="ARBA" id="ARBA00022723"/>
    </source>
</evidence>
<keyword evidence="4" id="KW-0862">Zinc</keyword>
<name>A0ABW4DT80_9LACO</name>
<evidence type="ECO:0000256" key="4">
    <source>
        <dbReference type="ARBA" id="ARBA00022833"/>
    </source>
</evidence>
<accession>A0ABW4DT80</accession>
<evidence type="ECO:0000313" key="8">
    <source>
        <dbReference type="Proteomes" id="UP001597244"/>
    </source>
</evidence>
<dbReference type="RefSeq" id="WP_125577640.1">
    <property type="nucleotide sequence ID" value="NZ_JBHTOF010000102.1"/>
</dbReference>
<feature type="region of interest" description="Disordered" evidence="6">
    <location>
        <begin position="53"/>
        <end position="72"/>
    </location>
</feature>
<gene>
    <name evidence="7" type="ORF">ACFQ4L_10170</name>
</gene>
<evidence type="ECO:0000256" key="6">
    <source>
        <dbReference type="SAM" id="MobiDB-lite"/>
    </source>
</evidence>
<comment type="caution">
    <text evidence="7">The sequence shown here is derived from an EMBL/GenBank/DDBJ whole genome shotgun (WGS) entry which is preliminary data.</text>
</comment>
<dbReference type="Pfam" id="PF06156">
    <property type="entry name" value="YabA"/>
    <property type="match status" value="1"/>
</dbReference>
<keyword evidence="1" id="KW-0963">Cytoplasm</keyword>
<keyword evidence="2" id="KW-0235">DNA replication</keyword>
<protein>
    <submittedName>
        <fullName evidence="7">DNA replication initiation control protein YabA</fullName>
    </submittedName>
</protein>
<evidence type="ECO:0000256" key="2">
    <source>
        <dbReference type="ARBA" id="ARBA00022705"/>
    </source>
</evidence>
<keyword evidence="8" id="KW-1185">Reference proteome</keyword>
<evidence type="ECO:0000256" key="5">
    <source>
        <dbReference type="ARBA" id="ARBA00022880"/>
    </source>
</evidence>
<sequence>MSQQDPFTDFQRLATEADSLARDLMAFRQELNRVLEQNAELVIENKHLRGRLDQLSEQTGQSDKPEMLPSRRNLEKLYDAGFHICNMMYGARRENDEPCAFCTNIIYGNGDRRSHQA</sequence>
<evidence type="ECO:0000256" key="1">
    <source>
        <dbReference type="ARBA" id="ARBA00022490"/>
    </source>
</evidence>